<evidence type="ECO:0000256" key="5">
    <source>
        <dbReference type="ARBA" id="ARBA00022759"/>
    </source>
</evidence>
<dbReference type="Proteomes" id="UP001222800">
    <property type="component" value="Chromosome"/>
</dbReference>
<evidence type="ECO:0000256" key="8">
    <source>
        <dbReference type="ARBA" id="ARBA00022842"/>
    </source>
</evidence>
<dbReference type="Pfam" id="PF03838">
    <property type="entry name" value="RecU"/>
    <property type="match status" value="1"/>
</dbReference>
<comment type="catalytic activity">
    <reaction evidence="13">
        <text>Endonucleolytic cleavage at a junction such as a reciprocal single-stranded crossover between two homologous DNA duplexes (Holliday junction).</text>
        <dbReference type="EC" id="3.1.21.10"/>
    </reaction>
</comment>
<evidence type="ECO:0000256" key="12">
    <source>
        <dbReference type="ARBA" id="ARBA00029523"/>
    </source>
</evidence>
<evidence type="ECO:0000256" key="4">
    <source>
        <dbReference type="ARBA" id="ARBA00022723"/>
    </source>
</evidence>
<dbReference type="CDD" id="cd22354">
    <property type="entry name" value="RecU-like"/>
    <property type="match status" value="1"/>
</dbReference>
<gene>
    <name evidence="13" type="primary">recU</name>
    <name evidence="14" type="ORF">P4S50_10005</name>
</gene>
<evidence type="ECO:0000313" key="15">
    <source>
        <dbReference type="Proteomes" id="UP001222800"/>
    </source>
</evidence>
<evidence type="ECO:0000256" key="1">
    <source>
        <dbReference type="ARBA" id="ARBA00004496"/>
    </source>
</evidence>
<dbReference type="HAMAP" id="MF_00130">
    <property type="entry name" value="RecU"/>
    <property type="match status" value="1"/>
</dbReference>
<keyword evidence="5 13" id="KW-0255">Endonuclease</keyword>
<comment type="subcellular location">
    <subcellularLocation>
        <location evidence="1 13">Cytoplasm</location>
    </subcellularLocation>
</comment>
<keyword evidence="10 13" id="KW-0234">DNA repair</keyword>
<proteinExistence type="inferred from homology"/>
<dbReference type="InterPro" id="IPR011856">
    <property type="entry name" value="tRNA_endonuc-like_dom_sf"/>
</dbReference>
<evidence type="ECO:0000256" key="7">
    <source>
        <dbReference type="ARBA" id="ARBA00022801"/>
    </source>
</evidence>
<evidence type="ECO:0000256" key="13">
    <source>
        <dbReference type="HAMAP-Rule" id="MF_00130"/>
    </source>
</evidence>
<keyword evidence="4 13" id="KW-0479">Metal-binding</keyword>
<feature type="binding site" evidence="13">
    <location>
        <position position="64"/>
    </location>
    <ligand>
        <name>Mg(2+)</name>
        <dbReference type="ChEBI" id="CHEBI:18420"/>
    </ligand>
</feature>
<sequence>MRDTSYKKNYKMANKGKVFEEEIIKSNEGYKNRGIALIQKISTPWQVKRQGKKIVSAFPVQKSTLDFRGTVKPGLSISFDCKESEDERGLPLAHIQEHQIEYIKNALTMGEISFILCYMKKYDKRYLIPGGIVIDYWDRWKANKGKRGFNYIPTERMREVKSRNGIVLDYLEGVAI</sequence>
<dbReference type="EC" id="3.1.21.10" evidence="13"/>
<feature type="site" description="Transition state stabilizer" evidence="13">
    <location>
        <position position="82"/>
    </location>
</feature>
<dbReference type="InterPro" id="IPR004612">
    <property type="entry name" value="Resolv_RecU"/>
</dbReference>
<evidence type="ECO:0000256" key="6">
    <source>
        <dbReference type="ARBA" id="ARBA00022763"/>
    </source>
</evidence>
<keyword evidence="6 13" id="KW-0227">DNA damage</keyword>
<organism evidence="14 15">
    <name type="scientific">Tepidibacter hydrothermalis</name>
    <dbReference type="NCBI Taxonomy" id="3036126"/>
    <lineage>
        <taxon>Bacteria</taxon>
        <taxon>Bacillati</taxon>
        <taxon>Bacillota</taxon>
        <taxon>Clostridia</taxon>
        <taxon>Peptostreptococcales</taxon>
        <taxon>Peptostreptococcaceae</taxon>
        <taxon>Tepidibacter</taxon>
    </lineage>
</organism>
<keyword evidence="3 13" id="KW-0540">Nuclease</keyword>
<keyword evidence="15" id="KW-1185">Reference proteome</keyword>
<comment type="function">
    <text evidence="13">Endonuclease that resolves Holliday junction intermediates in genetic recombination. Cleaves mobile four-strand junctions by introducing symmetrical nicks in paired strands. Promotes annealing of linear ssDNA with homologous dsDNA. Required for DNA repair, homologous recombination and chromosome segregation.</text>
</comment>
<evidence type="ECO:0000256" key="2">
    <source>
        <dbReference type="ARBA" id="ARBA00022490"/>
    </source>
</evidence>
<dbReference type="RefSeq" id="WP_277730639.1">
    <property type="nucleotide sequence ID" value="NZ_CP120733.1"/>
</dbReference>
<keyword evidence="9 13" id="KW-0233">DNA recombination</keyword>
<keyword evidence="8 13" id="KW-0460">Magnesium</keyword>
<evidence type="ECO:0000256" key="10">
    <source>
        <dbReference type="ARBA" id="ARBA00023204"/>
    </source>
</evidence>
<comment type="similarity">
    <text evidence="11 13">Belongs to the RecU family.</text>
</comment>
<evidence type="ECO:0000256" key="3">
    <source>
        <dbReference type="ARBA" id="ARBA00022722"/>
    </source>
</evidence>
<feature type="binding site" evidence="13">
    <location>
        <position position="99"/>
    </location>
    <ligand>
        <name>Mg(2+)</name>
        <dbReference type="ChEBI" id="CHEBI:18420"/>
    </ligand>
</feature>
<accession>A0ABY8ECY9</accession>
<feature type="binding site" evidence="13">
    <location>
        <position position="66"/>
    </location>
    <ligand>
        <name>Mg(2+)</name>
        <dbReference type="ChEBI" id="CHEBI:18420"/>
    </ligand>
</feature>
<evidence type="ECO:0000313" key="14">
    <source>
        <dbReference type="EMBL" id="WFD08730.1"/>
    </source>
</evidence>
<comment type="cofactor">
    <cofactor evidence="13">
        <name>Mg(2+)</name>
        <dbReference type="ChEBI" id="CHEBI:18420"/>
    </cofactor>
    <text evidence="13">Binds 1 Mg(2+) ion per subunit.</text>
</comment>
<dbReference type="SUPFAM" id="SSF52980">
    <property type="entry name" value="Restriction endonuclease-like"/>
    <property type="match status" value="1"/>
</dbReference>
<name>A0ABY8ECY9_9FIRM</name>
<keyword evidence="2 13" id="KW-0963">Cytoplasm</keyword>
<feature type="binding site" evidence="13">
    <location>
        <position position="80"/>
    </location>
    <ligand>
        <name>Mg(2+)</name>
        <dbReference type="ChEBI" id="CHEBI:18420"/>
    </ligand>
</feature>
<keyword evidence="7 13" id="KW-0378">Hydrolase</keyword>
<dbReference type="Gene3D" id="3.40.1350.10">
    <property type="match status" value="1"/>
</dbReference>
<dbReference type="EMBL" id="CP120733">
    <property type="protein sequence ID" value="WFD08730.1"/>
    <property type="molecule type" value="Genomic_DNA"/>
</dbReference>
<evidence type="ECO:0000256" key="9">
    <source>
        <dbReference type="ARBA" id="ARBA00023172"/>
    </source>
</evidence>
<protein>
    <recommendedName>
        <fullName evidence="12 13">Holliday junction resolvase RecU</fullName>
        <ecNumber evidence="13">3.1.21.10</ecNumber>
    </recommendedName>
    <alternativeName>
        <fullName evidence="13">Recombination protein U homolog</fullName>
    </alternativeName>
</protein>
<reference evidence="14 15" key="1">
    <citation type="submission" date="2023-03" db="EMBL/GenBank/DDBJ databases">
        <title>Complete genome sequence of Tepidibacter sp. SWIR-1, isolated from a deep-sea hydrothermal vent.</title>
        <authorList>
            <person name="Li X."/>
        </authorList>
    </citation>
    <scope>NUCLEOTIDE SEQUENCE [LARGE SCALE GENOMIC DNA]</scope>
    <source>
        <strain evidence="14 15">SWIR-1</strain>
    </source>
</reference>
<dbReference type="InterPro" id="IPR011335">
    <property type="entry name" value="Restrct_endonuc-II-like"/>
</dbReference>
<evidence type="ECO:0000256" key="11">
    <source>
        <dbReference type="ARBA" id="ARBA00023447"/>
    </source>
</evidence>